<dbReference type="SMART" id="SM00248">
    <property type="entry name" value="ANK"/>
    <property type="match status" value="2"/>
</dbReference>
<organism evidence="10 11">
    <name type="scientific">Chenopodium quinoa</name>
    <name type="common">Quinoa</name>
    <dbReference type="NCBI Taxonomy" id="63459"/>
    <lineage>
        <taxon>Eukaryota</taxon>
        <taxon>Viridiplantae</taxon>
        <taxon>Streptophyta</taxon>
        <taxon>Embryophyta</taxon>
        <taxon>Tracheophyta</taxon>
        <taxon>Spermatophyta</taxon>
        <taxon>Magnoliopsida</taxon>
        <taxon>eudicotyledons</taxon>
        <taxon>Gunneridae</taxon>
        <taxon>Pentapetalae</taxon>
        <taxon>Caryophyllales</taxon>
        <taxon>Chenopodiaceae</taxon>
        <taxon>Chenopodioideae</taxon>
        <taxon>Atripliceae</taxon>
        <taxon>Chenopodium</taxon>
    </lineage>
</organism>
<dbReference type="InterPro" id="IPR036770">
    <property type="entry name" value="Ankyrin_rpt-contain_sf"/>
</dbReference>
<feature type="region of interest" description="Disordered" evidence="8">
    <location>
        <begin position="274"/>
        <end position="342"/>
    </location>
</feature>
<dbReference type="PROSITE" id="PS50103">
    <property type="entry name" value="ZF_C3H1"/>
    <property type="match status" value="1"/>
</dbReference>
<feature type="region of interest" description="Disordered" evidence="8">
    <location>
        <begin position="369"/>
        <end position="390"/>
    </location>
</feature>
<feature type="repeat" description="ANK" evidence="6">
    <location>
        <begin position="96"/>
        <end position="131"/>
    </location>
</feature>
<dbReference type="GO" id="GO:0003677">
    <property type="term" value="F:DNA binding"/>
    <property type="evidence" value="ECO:0007669"/>
    <property type="project" value="UniProtKB-KW"/>
</dbReference>
<feature type="repeat" description="ANK" evidence="6">
    <location>
        <begin position="59"/>
        <end position="91"/>
    </location>
</feature>
<dbReference type="PANTHER" id="PTHR14493:SF86">
    <property type="entry name" value="ZINC FINGER CCCH DOMAIN-CONTAINING PROTEIN 47"/>
    <property type="match status" value="1"/>
</dbReference>
<evidence type="ECO:0000259" key="9">
    <source>
        <dbReference type="PROSITE" id="PS50103"/>
    </source>
</evidence>
<dbReference type="PROSITE" id="PS50297">
    <property type="entry name" value="ANK_REP_REGION"/>
    <property type="match status" value="1"/>
</dbReference>
<dbReference type="Gene3D" id="3.30.1370.210">
    <property type="match status" value="1"/>
</dbReference>
<keyword evidence="6" id="KW-0040">ANK repeat</keyword>
<dbReference type="GO" id="GO:0010468">
    <property type="term" value="P:regulation of gene expression"/>
    <property type="evidence" value="ECO:0007669"/>
    <property type="project" value="UniProtKB-ARBA"/>
</dbReference>
<evidence type="ECO:0000256" key="3">
    <source>
        <dbReference type="ARBA" id="ARBA00022771"/>
    </source>
</evidence>
<dbReference type="Gramene" id="AUR62022892-RA">
    <property type="protein sequence ID" value="AUR62022892-RA:cds"/>
    <property type="gene ID" value="AUR62022892"/>
</dbReference>
<dbReference type="Pfam" id="PF12796">
    <property type="entry name" value="Ank_2"/>
    <property type="match status" value="1"/>
</dbReference>
<dbReference type="InterPro" id="IPR000571">
    <property type="entry name" value="Znf_CCCH"/>
</dbReference>
<dbReference type="InterPro" id="IPR045234">
    <property type="entry name" value="Unkempt-like"/>
</dbReference>
<evidence type="ECO:0000256" key="8">
    <source>
        <dbReference type="SAM" id="MobiDB-lite"/>
    </source>
</evidence>
<feature type="domain" description="C3H1-type" evidence="9">
    <location>
        <begin position="188"/>
        <end position="215"/>
    </location>
</feature>
<reference evidence="10" key="2">
    <citation type="submission" date="2021-03" db="UniProtKB">
        <authorList>
            <consortium name="EnsemblPlants"/>
        </authorList>
    </citation>
    <scope>IDENTIFICATION</scope>
</reference>
<dbReference type="PROSITE" id="PS50088">
    <property type="entry name" value="ANK_REPEAT"/>
    <property type="match status" value="2"/>
</dbReference>
<evidence type="ECO:0000256" key="4">
    <source>
        <dbReference type="ARBA" id="ARBA00022833"/>
    </source>
</evidence>
<evidence type="ECO:0000256" key="2">
    <source>
        <dbReference type="ARBA" id="ARBA00022737"/>
    </source>
</evidence>
<keyword evidence="2" id="KW-0677">Repeat</keyword>
<accession>A0A803M3U3</accession>
<evidence type="ECO:0000313" key="10">
    <source>
        <dbReference type="EnsemblPlants" id="AUR62022892-RA:cds"/>
    </source>
</evidence>
<reference evidence="10" key="1">
    <citation type="journal article" date="2017" name="Nature">
        <title>The genome of Chenopodium quinoa.</title>
        <authorList>
            <person name="Jarvis D.E."/>
            <person name="Ho Y.S."/>
            <person name="Lightfoot D.J."/>
            <person name="Schmoeckel S.M."/>
            <person name="Li B."/>
            <person name="Borm T.J.A."/>
            <person name="Ohyanagi H."/>
            <person name="Mineta K."/>
            <person name="Michell C.T."/>
            <person name="Saber N."/>
            <person name="Kharbatia N.M."/>
            <person name="Rupper R.R."/>
            <person name="Sharp A.R."/>
            <person name="Dally N."/>
            <person name="Boughton B.A."/>
            <person name="Woo Y.H."/>
            <person name="Gao G."/>
            <person name="Schijlen E.G.W.M."/>
            <person name="Guo X."/>
            <person name="Momin A.A."/>
            <person name="Negrao S."/>
            <person name="Al-Babili S."/>
            <person name="Gehring C."/>
            <person name="Roessner U."/>
            <person name="Jung C."/>
            <person name="Murphy K."/>
            <person name="Arold S.T."/>
            <person name="Gojobori T."/>
            <person name="van der Linden C.G."/>
            <person name="van Loo E.N."/>
            <person name="Jellen E.N."/>
            <person name="Maughan P.J."/>
            <person name="Tester M."/>
        </authorList>
    </citation>
    <scope>NUCLEOTIDE SEQUENCE [LARGE SCALE GENOMIC DNA]</scope>
    <source>
        <strain evidence="10">cv. PI 614886</strain>
    </source>
</reference>
<keyword evidence="3 7" id="KW-0863">Zinc-finger</keyword>
<dbReference type="FunFam" id="3.30.1370.210:FF:000007">
    <property type="entry name" value="Zinc finger CCCH domain-containing protein"/>
    <property type="match status" value="1"/>
</dbReference>
<keyword evidence="4 7" id="KW-0862">Zinc</keyword>
<dbReference type="InterPro" id="IPR057444">
    <property type="entry name" value="Znf-CCCH_AtC3H23-like"/>
</dbReference>
<evidence type="ECO:0000313" key="11">
    <source>
        <dbReference type="Proteomes" id="UP000596660"/>
    </source>
</evidence>
<feature type="zinc finger region" description="C3H1-type" evidence="7">
    <location>
        <begin position="188"/>
        <end position="215"/>
    </location>
</feature>
<dbReference type="PANTHER" id="PTHR14493">
    <property type="entry name" value="UNKEMPT FAMILY MEMBER"/>
    <property type="match status" value="1"/>
</dbReference>
<name>A0A803M3U3_CHEQI</name>
<keyword evidence="1 7" id="KW-0479">Metal-binding</keyword>
<dbReference type="AlphaFoldDB" id="A0A803M3U3"/>
<dbReference type="SMART" id="SM00356">
    <property type="entry name" value="ZnF_C3H1"/>
    <property type="match status" value="1"/>
</dbReference>
<evidence type="ECO:0000256" key="7">
    <source>
        <dbReference type="PROSITE-ProRule" id="PRU00723"/>
    </source>
</evidence>
<protein>
    <recommendedName>
        <fullName evidence="9">C3H1-type domain-containing protein</fullName>
    </recommendedName>
</protein>
<dbReference type="Pfam" id="PF00642">
    <property type="entry name" value="zf-CCCH"/>
    <property type="match status" value="1"/>
</dbReference>
<dbReference type="GO" id="GO:0008270">
    <property type="term" value="F:zinc ion binding"/>
    <property type="evidence" value="ECO:0007669"/>
    <property type="project" value="UniProtKB-KW"/>
</dbReference>
<dbReference type="Gene3D" id="1.25.40.20">
    <property type="entry name" value="Ankyrin repeat-containing domain"/>
    <property type="match status" value="1"/>
</dbReference>
<sequence>MGMDISQEQVCNNTSTLLEYAASDDINSFKLAVESGGLPIDEVGVWYTRGIGTNKMSYEERTPLMVAAQYGSNNILDFVLQFGGDSVHVNRVSGSDRVTALHCAVAGGSHNSPYVVHRLISASANTNIVDANVSELPDINNGVYGSDDFRMYCFKIKPCSRAYTHDWTECPFAHPGENARRRDPKKYQYTCVPCPEFKKGSCKKGEECEFAHGVFESWLHPAQYRTRLCKDEIGCARKVCFFAHKREELRPVYASTGSAIPDVNVSSSPGGGFSCTSTPPMSPSFAPLSPSNGASGGAGGMYQGKSGFGVTPPNLQLPGSRLRSSFSARDVEPSPRWNNNNMGRANDMMQATNLESAFASINVARKMSPPSVLDSPLNSPRKLSPPRALDSPKSMAAAMLNSRAAAFVKRSQSFIDRTAPGSPMGGNMSNPMSTPMSNWGSPNGTLDWGIHGEELNKLRKSNSFGFRGANNNNANATRTSPPGFNEPDVSWVNSLVKDEAGAGFLGARSPSYGRSGAGNGAQGQDMCLPWEQMYIEEQLVN</sequence>
<evidence type="ECO:0000256" key="5">
    <source>
        <dbReference type="ARBA" id="ARBA00023125"/>
    </source>
</evidence>
<evidence type="ECO:0000256" key="1">
    <source>
        <dbReference type="ARBA" id="ARBA00022723"/>
    </source>
</evidence>
<dbReference type="Proteomes" id="UP000596660">
    <property type="component" value="Unplaced"/>
</dbReference>
<dbReference type="Pfam" id="PF25512">
    <property type="entry name" value="zf-CCCH_AtC3H23"/>
    <property type="match status" value="1"/>
</dbReference>
<dbReference type="EnsemblPlants" id="AUR62022892-RA">
    <property type="protein sequence ID" value="AUR62022892-RA:cds"/>
    <property type="gene ID" value="AUR62022892"/>
</dbReference>
<dbReference type="OMA" id="RPHVQSP"/>
<dbReference type="SUPFAM" id="SSF48403">
    <property type="entry name" value="Ankyrin repeat"/>
    <property type="match status" value="1"/>
</dbReference>
<proteinExistence type="predicted"/>
<keyword evidence="5" id="KW-0238">DNA-binding</keyword>
<evidence type="ECO:0000256" key="6">
    <source>
        <dbReference type="PROSITE-ProRule" id="PRU00023"/>
    </source>
</evidence>
<dbReference type="InterPro" id="IPR002110">
    <property type="entry name" value="Ankyrin_rpt"/>
</dbReference>
<keyword evidence="11" id="KW-1185">Reference proteome</keyword>